<dbReference type="PANTHER" id="PTHR12526:SF625">
    <property type="entry name" value="PHOSPHATIDYLINOSITOL GLYCAN-CLASS A"/>
    <property type="match status" value="1"/>
</dbReference>
<dbReference type="InterPro" id="IPR028098">
    <property type="entry name" value="Glyco_trans_4-like_N"/>
</dbReference>
<accession>A0AAV8UWE8</accession>
<dbReference type="PANTHER" id="PTHR12526">
    <property type="entry name" value="GLYCOSYLTRANSFERASE"/>
    <property type="match status" value="1"/>
</dbReference>
<evidence type="ECO:0000256" key="2">
    <source>
        <dbReference type="SAM" id="MobiDB-lite"/>
    </source>
</evidence>
<protein>
    <recommendedName>
        <fullName evidence="7">Glycosyltransferase subfamily 4-like N-terminal domain-containing protein</fullName>
    </recommendedName>
</protein>
<sequence>MTSMASRAVLKHDMSKNVEDLVTMVEETAIAEVKTEDVYKVEAAESDFDEAAKIPQAPKAYKIAMFAWESLHSVAVGGVAPHLTNLSAALERRGHEVHVFVRAGGGQPHYELIDGVHVHRINFGQDNDFVNEINNMCNAMVHSFFETEGFMGQQFDIVHAHDWLAAPALINIKRHHNRKCIFTVHSTEYGRCGNNTYGGQSARIRSLEGEAIDVADRVIGVSGVLCDEIKDHYGFHWPNLRRVYNGIECLPYDGELWDVGHVRSQYGVGPMDPMVLFVGRMATQKGPDILVEAIPMLLASRPDAKFIMVGDGYMKDGLLSRCNEQGVGNNVKFVGSMKGQPLIDLFKATDVVCIPSRNEPFGIVTLEAWAAKKPVVVTKNGGPREFVWHDNDGYVVDANADGIAWGVGSIFANFDHGRYMGERGRVKAAFQFSWDRIAEVTNDVYDELHGIYPPAPGEEPAPEEEVIEQPQESETHDLSSILGKDRLEHKLPVVSHRQVGA</sequence>
<dbReference type="InterPro" id="IPR001296">
    <property type="entry name" value="Glyco_trans_1"/>
</dbReference>
<dbReference type="Proteomes" id="UP001157974">
    <property type="component" value="Unassembled WGS sequence"/>
</dbReference>
<comment type="caution">
    <text evidence="5">The sequence shown here is derived from an EMBL/GenBank/DDBJ whole genome shotgun (WGS) entry which is preliminary data.</text>
</comment>
<dbReference type="SUPFAM" id="SSF53756">
    <property type="entry name" value="UDP-Glycosyltransferase/glycogen phosphorylase"/>
    <property type="match status" value="1"/>
</dbReference>
<feature type="region of interest" description="Disordered" evidence="2">
    <location>
        <begin position="453"/>
        <end position="477"/>
    </location>
</feature>
<keyword evidence="1" id="KW-0808">Transferase</keyword>
<gene>
    <name evidence="5" type="ORF">NDN08_003261</name>
</gene>
<evidence type="ECO:0008006" key="7">
    <source>
        <dbReference type="Google" id="ProtNLM"/>
    </source>
</evidence>
<feature type="domain" description="Glycosyl transferase family 1" evidence="3">
    <location>
        <begin position="265"/>
        <end position="425"/>
    </location>
</feature>
<evidence type="ECO:0000259" key="4">
    <source>
        <dbReference type="Pfam" id="PF13439"/>
    </source>
</evidence>
<feature type="domain" description="Glycosyltransferase subfamily 4-like N-terminal" evidence="4">
    <location>
        <begin position="76"/>
        <end position="248"/>
    </location>
</feature>
<proteinExistence type="predicted"/>
<evidence type="ECO:0000313" key="5">
    <source>
        <dbReference type="EMBL" id="KAJ8906775.1"/>
    </source>
</evidence>
<reference evidence="5 6" key="1">
    <citation type="journal article" date="2023" name="Nat. Commun.">
        <title>Origin of minicircular mitochondrial genomes in red algae.</title>
        <authorList>
            <person name="Lee Y."/>
            <person name="Cho C.H."/>
            <person name="Lee Y.M."/>
            <person name="Park S.I."/>
            <person name="Yang J.H."/>
            <person name="West J.A."/>
            <person name="Bhattacharya D."/>
            <person name="Yoon H.S."/>
        </authorList>
    </citation>
    <scope>NUCLEOTIDE SEQUENCE [LARGE SCALE GENOMIC DNA]</scope>
    <source>
        <strain evidence="5 6">CCMP1338</strain>
        <tissue evidence="5">Whole cell</tissue>
    </source>
</reference>
<dbReference type="CDD" id="cd03801">
    <property type="entry name" value="GT4_PimA-like"/>
    <property type="match status" value="1"/>
</dbReference>
<dbReference type="GO" id="GO:0016757">
    <property type="term" value="F:glycosyltransferase activity"/>
    <property type="evidence" value="ECO:0007669"/>
    <property type="project" value="UniProtKB-KW"/>
</dbReference>
<organism evidence="5 6">
    <name type="scientific">Rhodosorus marinus</name>
    <dbReference type="NCBI Taxonomy" id="101924"/>
    <lineage>
        <taxon>Eukaryota</taxon>
        <taxon>Rhodophyta</taxon>
        <taxon>Stylonematophyceae</taxon>
        <taxon>Stylonematales</taxon>
        <taxon>Stylonemataceae</taxon>
        <taxon>Rhodosorus</taxon>
    </lineage>
</organism>
<evidence type="ECO:0000313" key="6">
    <source>
        <dbReference type="Proteomes" id="UP001157974"/>
    </source>
</evidence>
<dbReference type="Pfam" id="PF13439">
    <property type="entry name" value="Glyco_transf_4"/>
    <property type="match status" value="1"/>
</dbReference>
<keyword evidence="6" id="KW-1185">Reference proteome</keyword>
<evidence type="ECO:0000259" key="3">
    <source>
        <dbReference type="Pfam" id="PF00534"/>
    </source>
</evidence>
<keyword evidence="1" id="KW-0328">Glycosyltransferase</keyword>
<dbReference type="Gene3D" id="3.40.50.2000">
    <property type="entry name" value="Glycogen Phosphorylase B"/>
    <property type="match status" value="2"/>
</dbReference>
<evidence type="ECO:0000256" key="1">
    <source>
        <dbReference type="ARBA" id="ARBA00022676"/>
    </source>
</evidence>
<dbReference type="Pfam" id="PF00534">
    <property type="entry name" value="Glycos_transf_1"/>
    <property type="match status" value="1"/>
</dbReference>
<name>A0AAV8UWE8_9RHOD</name>
<dbReference type="AlphaFoldDB" id="A0AAV8UWE8"/>
<dbReference type="EMBL" id="JAMWBK010000003">
    <property type="protein sequence ID" value="KAJ8906775.1"/>
    <property type="molecule type" value="Genomic_DNA"/>
</dbReference>